<evidence type="ECO:0000259" key="6">
    <source>
        <dbReference type="Pfam" id="PF13458"/>
    </source>
</evidence>
<keyword evidence="2" id="KW-0813">Transport</keyword>
<dbReference type="Pfam" id="PF13458">
    <property type="entry name" value="Peripla_BP_6"/>
    <property type="match status" value="1"/>
</dbReference>
<evidence type="ECO:0000313" key="8">
    <source>
        <dbReference type="Proteomes" id="UP000509761"/>
    </source>
</evidence>
<dbReference type="CDD" id="cd06335">
    <property type="entry name" value="PBP1_ABC_ligand_binding-like"/>
    <property type="match status" value="1"/>
</dbReference>
<feature type="domain" description="Leucine-binding protein" evidence="6">
    <location>
        <begin position="34"/>
        <end position="385"/>
    </location>
</feature>
<dbReference type="PRINTS" id="PR00337">
    <property type="entry name" value="LEUILEVALBP"/>
</dbReference>
<dbReference type="InterPro" id="IPR028081">
    <property type="entry name" value="Leu-bd"/>
</dbReference>
<dbReference type="SUPFAM" id="SSF53822">
    <property type="entry name" value="Periplasmic binding protein-like I"/>
    <property type="match status" value="1"/>
</dbReference>
<organism evidence="7 8">
    <name type="scientific">Vreelandella titanicae</name>
    <dbReference type="NCBI Taxonomy" id="664683"/>
    <lineage>
        <taxon>Bacteria</taxon>
        <taxon>Pseudomonadati</taxon>
        <taxon>Pseudomonadota</taxon>
        <taxon>Gammaproteobacteria</taxon>
        <taxon>Oceanospirillales</taxon>
        <taxon>Halomonadaceae</taxon>
        <taxon>Vreelandella</taxon>
    </lineage>
</organism>
<evidence type="ECO:0000256" key="5">
    <source>
        <dbReference type="SAM" id="SignalP"/>
    </source>
</evidence>
<dbReference type="InterPro" id="IPR000709">
    <property type="entry name" value="Leu_Ile_Val-bd"/>
</dbReference>
<evidence type="ECO:0000256" key="3">
    <source>
        <dbReference type="ARBA" id="ARBA00022729"/>
    </source>
</evidence>
<keyword evidence="3 5" id="KW-0732">Signal</keyword>
<keyword evidence="8" id="KW-1185">Reference proteome</keyword>
<evidence type="ECO:0000313" key="7">
    <source>
        <dbReference type="EMBL" id="QKS26755.1"/>
    </source>
</evidence>
<evidence type="ECO:0000256" key="4">
    <source>
        <dbReference type="ARBA" id="ARBA00022970"/>
    </source>
</evidence>
<dbReference type="PANTHER" id="PTHR30483">
    <property type="entry name" value="LEUCINE-SPECIFIC-BINDING PROTEIN"/>
    <property type="match status" value="1"/>
</dbReference>
<keyword evidence="4" id="KW-0029">Amino-acid transport</keyword>
<dbReference type="Proteomes" id="UP000509761">
    <property type="component" value="Chromosome"/>
</dbReference>
<comment type="similarity">
    <text evidence="1">Belongs to the leucine-binding protein family.</text>
</comment>
<protein>
    <submittedName>
        <fullName evidence="7">Leucine-, isoleucine-, valine-, threonine-, and alanine-binding protein</fullName>
    </submittedName>
</protein>
<dbReference type="RefSeq" id="WP_174788430.1">
    <property type="nucleotide sequence ID" value="NZ_CP054580.1"/>
</dbReference>
<evidence type="ECO:0000256" key="2">
    <source>
        <dbReference type="ARBA" id="ARBA00022448"/>
    </source>
</evidence>
<dbReference type="PANTHER" id="PTHR30483:SF6">
    <property type="entry name" value="PERIPLASMIC BINDING PROTEIN OF ABC TRANSPORTER FOR NATURAL AMINO ACIDS"/>
    <property type="match status" value="1"/>
</dbReference>
<reference evidence="7 8" key="1">
    <citation type="submission" date="2019-12" db="EMBL/GenBank/DDBJ databases">
        <title>Genome sequencing and assembly of endphytes of Porphyra tenera.</title>
        <authorList>
            <person name="Park J.M."/>
            <person name="Shin R."/>
            <person name="Jo S.H."/>
        </authorList>
    </citation>
    <scope>NUCLEOTIDE SEQUENCE [LARGE SCALE GENOMIC DNA]</scope>
    <source>
        <strain evidence="7 8">GPM3</strain>
    </source>
</reference>
<feature type="chain" id="PRO_5042872512" evidence="5">
    <location>
        <begin position="31"/>
        <end position="409"/>
    </location>
</feature>
<sequence length="409" mass="43998">MKRQQKTAAFLTKTTLGLCVAAILAAPAMAESETIKIGMTSALTGPYNEFGEGNRRAVELAIKQWNEQGGINGKEIELDMLLDDQLNPDRAVQNMRRIFDNEEIVGIIGPAGSGPTLAVIDMAEADGRPYMNPIAQTPMVTYPDGTGTTPRANVFSFALQNDVEATAMGQHLADKFEKVGVVHESTAYGVTGLEYLSEAISSAGGNAPVAADSYNQGAQDMTAQVARMNRADVDVIAAIGLGRDLAVLRRTMERLNVDVPLIATNGALGQPFQDGAGELVEGVQGTMISAFGQRPMRDATQEFVDAYKAEYGVDRFWGNDEDNPQLFMAISVANGYDAANILFEGIRLAESTDPNDIIAAIESIQDYEGVNAVYSFANDRHHAIEADGVEVFEYVQEGDSYPLVPISNQ</sequence>
<dbReference type="AlphaFoldDB" id="A0AAP9NRH1"/>
<accession>A0AAP9NRH1</accession>
<evidence type="ECO:0000256" key="1">
    <source>
        <dbReference type="ARBA" id="ARBA00010062"/>
    </source>
</evidence>
<feature type="signal peptide" evidence="5">
    <location>
        <begin position="1"/>
        <end position="30"/>
    </location>
</feature>
<dbReference type="InterPro" id="IPR028082">
    <property type="entry name" value="Peripla_BP_I"/>
</dbReference>
<dbReference type="InterPro" id="IPR051010">
    <property type="entry name" value="BCAA_transport"/>
</dbReference>
<dbReference type="Gene3D" id="3.40.50.2300">
    <property type="match status" value="2"/>
</dbReference>
<proteinExistence type="inferred from homology"/>
<gene>
    <name evidence="7" type="ORF">FX987_04571</name>
</gene>
<name>A0AAP9NRH1_9GAMM</name>
<dbReference type="EMBL" id="CP054580">
    <property type="protein sequence ID" value="QKS26755.1"/>
    <property type="molecule type" value="Genomic_DNA"/>
</dbReference>
<dbReference type="GO" id="GO:0006865">
    <property type="term" value="P:amino acid transport"/>
    <property type="evidence" value="ECO:0007669"/>
    <property type="project" value="UniProtKB-KW"/>
</dbReference>